<dbReference type="GO" id="GO:0061630">
    <property type="term" value="F:ubiquitin protein ligase activity"/>
    <property type="evidence" value="ECO:0007669"/>
    <property type="project" value="InterPro"/>
</dbReference>
<evidence type="ECO:0000256" key="3">
    <source>
        <dbReference type="ARBA" id="ARBA00022723"/>
    </source>
</evidence>
<evidence type="ECO:0000256" key="2">
    <source>
        <dbReference type="ARBA" id="ARBA00022490"/>
    </source>
</evidence>
<dbReference type="PROSITE" id="PS51867">
    <property type="entry name" value="ZF_RING_GID"/>
    <property type="match status" value="1"/>
</dbReference>
<evidence type="ECO:0000313" key="12">
    <source>
        <dbReference type="EMBL" id="CDR41034.1"/>
    </source>
</evidence>
<dbReference type="InterPro" id="IPR013083">
    <property type="entry name" value="Znf_RING/FYVE/PHD"/>
</dbReference>
<dbReference type="PANTHER" id="PTHR12170:SF3">
    <property type="entry name" value="GH10162P"/>
    <property type="match status" value="1"/>
</dbReference>
<dbReference type="FunFam" id="3.30.40.10:FF:000143">
    <property type="entry name" value="Regulator of gluconeogenesis Rmd5"/>
    <property type="match status" value="1"/>
</dbReference>
<evidence type="ECO:0000256" key="8">
    <source>
        <dbReference type="ARBA" id="ARBA00080744"/>
    </source>
</evidence>
<feature type="compositionally biased region" description="Low complexity" evidence="10">
    <location>
        <begin position="119"/>
        <end position="151"/>
    </location>
</feature>
<dbReference type="Pfam" id="PF13445">
    <property type="entry name" value="zf-RING_UBOX"/>
    <property type="match status" value="1"/>
</dbReference>
<gene>
    <name evidence="12" type="ORF">RHTO0S_05e11034g</name>
</gene>
<dbReference type="Gene3D" id="3.30.40.10">
    <property type="entry name" value="Zinc/RING finger domain, C3HC4 (zinc finger)"/>
    <property type="match status" value="1"/>
</dbReference>
<dbReference type="InterPro" id="IPR044063">
    <property type="entry name" value="ZF_RING_GID"/>
</dbReference>
<dbReference type="GO" id="GO:0034657">
    <property type="term" value="C:GID complex"/>
    <property type="evidence" value="ECO:0007669"/>
    <property type="project" value="TreeGrafter"/>
</dbReference>
<dbReference type="PROSITE" id="PS50896">
    <property type="entry name" value="LISH"/>
    <property type="match status" value="1"/>
</dbReference>
<dbReference type="AlphaFoldDB" id="A0A061AV45"/>
<dbReference type="GO" id="GO:0005634">
    <property type="term" value="C:nucleus"/>
    <property type="evidence" value="ECO:0007669"/>
    <property type="project" value="TreeGrafter"/>
</dbReference>
<dbReference type="EMBL" id="LK052940">
    <property type="protein sequence ID" value="CDR41034.1"/>
    <property type="molecule type" value="Genomic_DNA"/>
</dbReference>
<evidence type="ECO:0000256" key="1">
    <source>
        <dbReference type="ARBA" id="ARBA00004496"/>
    </source>
</evidence>
<dbReference type="InterPro" id="IPR027370">
    <property type="entry name" value="Znf-RING_euk"/>
</dbReference>
<evidence type="ECO:0000256" key="7">
    <source>
        <dbReference type="ARBA" id="ARBA00075398"/>
    </source>
</evidence>
<reference evidence="12" key="1">
    <citation type="journal article" date="2014" name="Genome Announc.">
        <title>Draft genome sequence of Rhodosporidium toruloides CECT1137, an oleaginous yeast of biotechnological interest.</title>
        <authorList>
            <person name="Morin N."/>
            <person name="Calcas X."/>
            <person name="Devillers H."/>
            <person name="Durrens P."/>
            <person name="Sherman D.J."/>
            <person name="Nicaud J.-M."/>
            <person name="Neuveglise C."/>
        </authorList>
    </citation>
    <scope>NUCLEOTIDE SEQUENCE</scope>
    <source>
        <strain evidence="12">CECT1137</strain>
    </source>
</reference>
<evidence type="ECO:0000256" key="10">
    <source>
        <dbReference type="SAM" id="MobiDB-lite"/>
    </source>
</evidence>
<evidence type="ECO:0000256" key="9">
    <source>
        <dbReference type="PROSITE-ProRule" id="PRU01215"/>
    </source>
</evidence>
<feature type="region of interest" description="Disordered" evidence="10">
    <location>
        <begin position="102"/>
        <end position="158"/>
    </location>
</feature>
<dbReference type="CDD" id="cd16652">
    <property type="entry name" value="dRING_Rmd5p-like"/>
    <property type="match status" value="1"/>
</dbReference>
<feature type="zinc finger region" description="RING-Gid-type" evidence="9">
    <location>
        <begin position="475"/>
        <end position="517"/>
    </location>
</feature>
<dbReference type="InterPro" id="IPR037683">
    <property type="entry name" value="Rmd5_dRing"/>
</dbReference>
<keyword evidence="4 9" id="KW-0863">Zinc-finger</keyword>
<dbReference type="OrthoDB" id="1933281at2759"/>
<organism evidence="12">
    <name type="scientific">Rhodotorula toruloides</name>
    <name type="common">Yeast</name>
    <name type="synonym">Rhodosporidium toruloides</name>
    <dbReference type="NCBI Taxonomy" id="5286"/>
    <lineage>
        <taxon>Eukaryota</taxon>
        <taxon>Fungi</taxon>
        <taxon>Dikarya</taxon>
        <taxon>Basidiomycota</taxon>
        <taxon>Pucciniomycotina</taxon>
        <taxon>Microbotryomycetes</taxon>
        <taxon>Sporidiobolales</taxon>
        <taxon>Sporidiobolaceae</taxon>
        <taxon>Rhodotorula</taxon>
    </lineage>
</organism>
<name>A0A061AV45_RHOTO</name>
<keyword evidence="2" id="KW-0963">Cytoplasm</keyword>
<evidence type="ECO:0000256" key="4">
    <source>
        <dbReference type="ARBA" id="ARBA00022771"/>
    </source>
</evidence>
<sequence length="531" mass="57240">MAHLDPLPHELAQLASKQSLALSHDLATLDELIARLSRARDRLDPHSSPDDAHSLAESTVADELLQLSSYVKNTAYRDADKAHKEWSSAVSRLGKTVDKKFSGPPAPLFPPAPVPATPSPSTFSPFSSFPHFAASSTTPTPVSSTPSDPTPFASPSAHSALNSTIATHLARSGSFETLDTFLRESGTARPPELSDEVVQNLKELREVVEDVRRGKVQRALEWVAKAQAEEEAREGGGVPGEADGLEELEYRLRKEEFVRIVLAGEAEAATKREAAMVGEPEHAGDAAMDTDEAPPPAGFGRRKSSVLSTTSSLSLVRQPPSALPGPAPPTHVQHALSNGGLHFRRFIASSSHPSRATEICALFTSTMYLPLSRLASTPYAPIYAPYLLPPPAVPSPTESLLALFTSLFLARLPHKLPRDGPLKVVTDVGGSGALAKIMKVRAVMKEKKTEWSAVGELPVEIPLPLSYRFHSIFSCPVSKEQSTPQNPPMLLPCGHVIARESLVRLARGTPTLKCPYCPVVSHFNSCVRVYF</sequence>
<feature type="domain" description="RING-Gid-type" evidence="11">
    <location>
        <begin position="475"/>
        <end position="517"/>
    </location>
</feature>
<dbReference type="SUPFAM" id="SSF57850">
    <property type="entry name" value="RING/U-box"/>
    <property type="match status" value="1"/>
</dbReference>
<comment type="similarity">
    <text evidence="6">Belongs to the RMD5/GID2 family.</text>
</comment>
<accession>A0A061AV45</accession>
<dbReference type="GO" id="GO:0005737">
    <property type="term" value="C:cytoplasm"/>
    <property type="evidence" value="ECO:0007669"/>
    <property type="project" value="UniProtKB-SubCell"/>
</dbReference>
<keyword evidence="3" id="KW-0479">Metal-binding</keyword>
<feature type="compositionally biased region" description="Pro residues" evidence="10">
    <location>
        <begin position="104"/>
        <end position="118"/>
    </location>
</feature>
<dbReference type="GO" id="GO:0043161">
    <property type="term" value="P:proteasome-mediated ubiquitin-dependent protein catabolic process"/>
    <property type="evidence" value="ECO:0007669"/>
    <property type="project" value="InterPro"/>
</dbReference>
<dbReference type="InterPro" id="IPR045098">
    <property type="entry name" value="Fyv10_fam"/>
</dbReference>
<dbReference type="PANTHER" id="PTHR12170">
    <property type="entry name" value="MACROPHAGE ERYTHROBLAST ATTACHER-RELATED"/>
    <property type="match status" value="1"/>
</dbReference>
<evidence type="ECO:0000259" key="11">
    <source>
        <dbReference type="PROSITE" id="PS51867"/>
    </source>
</evidence>
<evidence type="ECO:0000256" key="6">
    <source>
        <dbReference type="ARBA" id="ARBA00061136"/>
    </source>
</evidence>
<comment type="subcellular location">
    <subcellularLocation>
        <location evidence="1">Cytoplasm</location>
    </subcellularLocation>
</comment>
<keyword evidence="5" id="KW-0862">Zinc</keyword>
<evidence type="ECO:0000256" key="5">
    <source>
        <dbReference type="ARBA" id="ARBA00022833"/>
    </source>
</evidence>
<protein>
    <recommendedName>
        <fullName evidence="8">GID complex catalytic subunit 2</fullName>
    </recommendedName>
    <alternativeName>
        <fullName evidence="7">Glucose-induced degradation protein 2</fullName>
    </alternativeName>
</protein>
<dbReference type="GO" id="GO:0008270">
    <property type="term" value="F:zinc ion binding"/>
    <property type="evidence" value="ECO:0007669"/>
    <property type="project" value="UniProtKB-KW"/>
</dbReference>
<proteinExistence type="inferred from homology"/>
<dbReference type="InterPro" id="IPR006594">
    <property type="entry name" value="LisH"/>
</dbReference>